<evidence type="ECO:0000256" key="3">
    <source>
        <dbReference type="ARBA" id="ARBA00023002"/>
    </source>
</evidence>
<dbReference type="InterPro" id="IPR036010">
    <property type="entry name" value="2Fe-2S_ferredoxin-like_sf"/>
</dbReference>
<evidence type="ECO:0000256" key="1">
    <source>
        <dbReference type="ARBA" id="ARBA00022714"/>
    </source>
</evidence>
<keyword evidence="4" id="KW-0408">Iron</keyword>
<dbReference type="InterPro" id="IPR002888">
    <property type="entry name" value="2Fe-2S-bd"/>
</dbReference>
<feature type="domain" description="2Fe-2S ferredoxin-type" evidence="6">
    <location>
        <begin position="3"/>
        <end position="80"/>
    </location>
</feature>
<dbReference type="InterPro" id="IPR001041">
    <property type="entry name" value="2Fe-2S_ferredoxin-type"/>
</dbReference>
<comment type="caution">
    <text evidence="7">The sequence shown here is derived from an EMBL/GenBank/DDBJ whole genome shotgun (WGS) entry which is preliminary data.</text>
</comment>
<reference evidence="7 8" key="1">
    <citation type="submission" date="2013-03" db="EMBL/GenBank/DDBJ databases">
        <authorList>
            <person name="Le V."/>
        </authorList>
    </citation>
    <scope>NUCLEOTIDE SEQUENCE [LARGE SCALE GENOMIC DNA]</scope>
    <source>
        <strain evidence="7 8">BiD32</strain>
    </source>
</reference>
<gene>
    <name evidence="7" type="ORF">EBBID32_37040</name>
</gene>
<evidence type="ECO:0000259" key="6">
    <source>
        <dbReference type="PROSITE" id="PS51085"/>
    </source>
</evidence>
<accession>N1MVJ7</accession>
<evidence type="ECO:0000313" key="7">
    <source>
        <dbReference type="EMBL" id="CCW19338.1"/>
    </source>
</evidence>
<dbReference type="Pfam" id="PF00111">
    <property type="entry name" value="Fer2"/>
    <property type="match status" value="1"/>
</dbReference>
<dbReference type="PANTHER" id="PTHR44379">
    <property type="entry name" value="OXIDOREDUCTASE WITH IRON-SULFUR SUBUNIT"/>
    <property type="match status" value="1"/>
</dbReference>
<dbReference type="InterPro" id="IPR036884">
    <property type="entry name" value="2Fe-2S-bd_dom_sf"/>
</dbReference>
<dbReference type="InterPro" id="IPR051452">
    <property type="entry name" value="Diverse_Oxidoreductases"/>
</dbReference>
<sequence length="186" mass="20275">MEKTISVTVNGRVQRKTVPIRMLLVDFLRDELGLTGTHVGCTYEGRCGACTVVLDGNATKSCMVLAVQADGHRVVTVEGLEEFANAPGELHPIQNGFWERHGLQCGYCTPGMMMTIFDILATNVREGSPELTDEAIRQSLVGNICRCTGYSHIVEAVQSAAAQLRGMDPEERAAWFDTAKLEGTRS</sequence>
<organism evidence="7 8">
    <name type="scientific">Sphingobium indicum BiD32</name>
    <dbReference type="NCBI Taxonomy" id="1301087"/>
    <lineage>
        <taxon>Bacteria</taxon>
        <taxon>Pseudomonadati</taxon>
        <taxon>Pseudomonadota</taxon>
        <taxon>Alphaproteobacteria</taxon>
        <taxon>Sphingomonadales</taxon>
        <taxon>Sphingomonadaceae</taxon>
        <taxon>Sphingobium</taxon>
    </lineage>
</organism>
<dbReference type="Proteomes" id="UP000013201">
    <property type="component" value="Unassembled WGS sequence"/>
</dbReference>
<keyword evidence="5" id="KW-0411">Iron-sulfur</keyword>
<dbReference type="FunFam" id="3.10.20.30:FF:000020">
    <property type="entry name" value="Xanthine dehydrogenase iron-sulfur subunit"/>
    <property type="match status" value="1"/>
</dbReference>
<evidence type="ECO:0000256" key="2">
    <source>
        <dbReference type="ARBA" id="ARBA00022723"/>
    </source>
</evidence>
<evidence type="ECO:0000256" key="5">
    <source>
        <dbReference type="ARBA" id="ARBA00023014"/>
    </source>
</evidence>
<dbReference type="OrthoDB" id="9792018at2"/>
<proteinExistence type="predicted"/>
<dbReference type="Gene3D" id="3.10.20.30">
    <property type="match status" value="1"/>
</dbReference>
<dbReference type="SUPFAM" id="SSF47741">
    <property type="entry name" value="CO dehydrogenase ISP C-domain like"/>
    <property type="match status" value="1"/>
</dbReference>
<protein>
    <submittedName>
        <fullName evidence="7">Carbon monoxide dehydrogenase small chain</fullName>
        <ecNumber evidence="7">1.2.99.2</ecNumber>
    </submittedName>
</protein>
<dbReference type="GO" id="GO:0051537">
    <property type="term" value="F:2 iron, 2 sulfur cluster binding"/>
    <property type="evidence" value="ECO:0007669"/>
    <property type="project" value="UniProtKB-KW"/>
</dbReference>
<evidence type="ECO:0000256" key="4">
    <source>
        <dbReference type="ARBA" id="ARBA00023004"/>
    </source>
</evidence>
<dbReference type="PROSITE" id="PS51085">
    <property type="entry name" value="2FE2S_FER_2"/>
    <property type="match status" value="1"/>
</dbReference>
<evidence type="ECO:0000313" key="8">
    <source>
        <dbReference type="Proteomes" id="UP000013201"/>
    </source>
</evidence>
<keyword evidence="2" id="KW-0479">Metal-binding</keyword>
<dbReference type="Pfam" id="PF01799">
    <property type="entry name" value="Fer2_2"/>
    <property type="match status" value="1"/>
</dbReference>
<reference evidence="8" key="2">
    <citation type="submission" date="2013-04" db="EMBL/GenBank/DDBJ databases">
        <title>Bisphenol A degrading Sphingobium sp. strain BiD32.</title>
        <authorList>
            <person name="Nielsen J.L."/>
            <person name="Zhou N.A."/>
            <person name="Kjeldal H."/>
        </authorList>
    </citation>
    <scope>NUCLEOTIDE SEQUENCE [LARGE SCALE GENOMIC DNA]</scope>
    <source>
        <strain evidence="8">BiD32</strain>
    </source>
</reference>
<dbReference type="PANTHER" id="PTHR44379:SF5">
    <property type="entry name" value="OXIDOREDUCTASE WITH IRON-SULFUR SUBUNIT"/>
    <property type="match status" value="1"/>
</dbReference>
<dbReference type="EC" id="1.2.99.2" evidence="7"/>
<dbReference type="Gene3D" id="1.10.150.120">
    <property type="entry name" value="[2Fe-2S]-binding domain"/>
    <property type="match status" value="1"/>
</dbReference>
<keyword evidence="1" id="KW-0001">2Fe-2S</keyword>
<dbReference type="GO" id="GO:0046872">
    <property type="term" value="F:metal ion binding"/>
    <property type="evidence" value="ECO:0007669"/>
    <property type="project" value="UniProtKB-KW"/>
</dbReference>
<dbReference type="InterPro" id="IPR012675">
    <property type="entry name" value="Beta-grasp_dom_sf"/>
</dbReference>
<keyword evidence="3 7" id="KW-0560">Oxidoreductase</keyword>
<keyword evidence="8" id="KW-1185">Reference proteome</keyword>
<dbReference type="SUPFAM" id="SSF54292">
    <property type="entry name" value="2Fe-2S ferredoxin-like"/>
    <property type="match status" value="1"/>
</dbReference>
<dbReference type="AlphaFoldDB" id="N1MVJ7"/>
<dbReference type="GO" id="GO:0016491">
    <property type="term" value="F:oxidoreductase activity"/>
    <property type="evidence" value="ECO:0007669"/>
    <property type="project" value="UniProtKB-KW"/>
</dbReference>
<dbReference type="EMBL" id="CAVK010000193">
    <property type="protein sequence ID" value="CCW19338.1"/>
    <property type="molecule type" value="Genomic_DNA"/>
</dbReference>
<name>N1MVJ7_9SPHN</name>
<dbReference type="RefSeq" id="WP_006963157.1">
    <property type="nucleotide sequence ID" value="NZ_CAVK010000193.1"/>
</dbReference>